<reference evidence="14 15" key="1">
    <citation type="submission" date="2018-07" db="EMBL/GenBank/DDBJ databases">
        <title>Genome sequencing of Moraxellaceae gen. HYN0046.</title>
        <authorList>
            <person name="Kim M."/>
            <person name="Yi H."/>
        </authorList>
    </citation>
    <scope>NUCLEOTIDE SEQUENCE [LARGE SCALE GENOMIC DNA]</scope>
    <source>
        <strain evidence="14 15">HYN0046</strain>
    </source>
</reference>
<feature type="binding site" evidence="11">
    <location>
        <position position="69"/>
    </location>
    <ligand>
        <name>S-adenosyl-L-methionine</name>
        <dbReference type="ChEBI" id="CHEBI:59789"/>
    </ligand>
</feature>
<feature type="binding site" evidence="11">
    <location>
        <position position="103"/>
    </location>
    <ligand>
        <name>S-adenosyl-L-methionine</name>
        <dbReference type="ChEBI" id="CHEBI:59789"/>
    </ligand>
</feature>
<dbReference type="KEGG" id="mbah:HYN46_15970"/>
<dbReference type="AlphaFoldDB" id="A0A345PA96"/>
<proteinExistence type="inferred from homology"/>
<evidence type="ECO:0000256" key="6">
    <source>
        <dbReference type="ARBA" id="ARBA00038861"/>
    </source>
</evidence>
<feature type="binding site" evidence="11">
    <location>
        <position position="87"/>
    </location>
    <ligand>
        <name>S-adenosyl-L-methionine</name>
        <dbReference type="ChEBI" id="CHEBI:59789"/>
    </ligand>
</feature>
<comment type="subcellular location">
    <subcellularLocation>
        <location evidence="11">Cytoplasm</location>
    </subcellularLocation>
</comment>
<keyword evidence="3 11" id="KW-0808">Transferase</keyword>
<protein>
    <recommendedName>
        <fullName evidence="7 11">Ribosomal RNA large subunit methyltransferase E</fullName>
        <ecNumber evidence="6 11">2.1.1.166</ecNumber>
    </recommendedName>
    <alternativeName>
        <fullName evidence="9 11">23S rRNA Um2552 methyltransferase</fullName>
    </alternativeName>
    <alternativeName>
        <fullName evidence="8 11">rRNA (uridine-2'-O-)-methyltransferase</fullName>
    </alternativeName>
</protein>
<evidence type="ECO:0000256" key="3">
    <source>
        <dbReference type="ARBA" id="ARBA00022679"/>
    </source>
</evidence>
<dbReference type="Pfam" id="PF01728">
    <property type="entry name" value="FtsJ"/>
    <property type="match status" value="1"/>
</dbReference>
<keyword evidence="2 11" id="KW-0489">Methyltransferase</keyword>
<dbReference type="PANTHER" id="PTHR10920">
    <property type="entry name" value="RIBOSOMAL RNA METHYLTRANSFERASE"/>
    <property type="match status" value="1"/>
</dbReference>
<feature type="binding site" evidence="11">
    <location>
        <position position="67"/>
    </location>
    <ligand>
        <name>S-adenosyl-L-methionine</name>
        <dbReference type="ChEBI" id="CHEBI:59789"/>
    </ligand>
</feature>
<dbReference type="FunFam" id="3.40.50.150:FF:000005">
    <property type="entry name" value="Ribosomal RNA large subunit methyltransferase E"/>
    <property type="match status" value="1"/>
</dbReference>
<feature type="active site" description="Proton acceptor" evidence="11 12">
    <location>
        <position position="168"/>
    </location>
</feature>
<dbReference type="HAMAP" id="MF_01547">
    <property type="entry name" value="RNA_methyltr_E"/>
    <property type="match status" value="1"/>
</dbReference>
<evidence type="ECO:0000313" key="14">
    <source>
        <dbReference type="EMBL" id="AXI04205.1"/>
    </source>
</evidence>
<evidence type="ECO:0000256" key="11">
    <source>
        <dbReference type="HAMAP-Rule" id="MF_01547"/>
    </source>
</evidence>
<name>A0A345PA96_9GAMM</name>
<evidence type="ECO:0000259" key="13">
    <source>
        <dbReference type="Pfam" id="PF01728"/>
    </source>
</evidence>
<dbReference type="GO" id="GO:0005737">
    <property type="term" value="C:cytoplasm"/>
    <property type="evidence" value="ECO:0007669"/>
    <property type="project" value="UniProtKB-SubCell"/>
</dbReference>
<evidence type="ECO:0000313" key="15">
    <source>
        <dbReference type="Proteomes" id="UP000253940"/>
    </source>
</evidence>
<feature type="binding site" evidence="11">
    <location>
        <position position="128"/>
    </location>
    <ligand>
        <name>S-adenosyl-L-methionine</name>
        <dbReference type="ChEBI" id="CHEBI:59789"/>
    </ligand>
</feature>
<dbReference type="InterPro" id="IPR029063">
    <property type="entry name" value="SAM-dependent_MTases_sf"/>
</dbReference>
<evidence type="ECO:0000256" key="2">
    <source>
        <dbReference type="ARBA" id="ARBA00022603"/>
    </source>
</evidence>
<dbReference type="RefSeq" id="WP_114900313.1">
    <property type="nucleotide sequence ID" value="NZ_CP031222.1"/>
</dbReference>
<evidence type="ECO:0000256" key="8">
    <source>
        <dbReference type="ARBA" id="ARBA00041995"/>
    </source>
</evidence>
<evidence type="ECO:0000256" key="7">
    <source>
        <dbReference type="ARBA" id="ARBA00041129"/>
    </source>
</evidence>
<keyword evidence="1 11" id="KW-0698">rRNA processing</keyword>
<dbReference type="NCBIfam" id="NF008390">
    <property type="entry name" value="PRK11188.1"/>
    <property type="match status" value="1"/>
</dbReference>
<organism evidence="14 15">
    <name type="scientific">Aquirhabdus parva</name>
    <dbReference type="NCBI Taxonomy" id="2283318"/>
    <lineage>
        <taxon>Bacteria</taxon>
        <taxon>Pseudomonadati</taxon>
        <taxon>Pseudomonadota</taxon>
        <taxon>Gammaproteobacteria</taxon>
        <taxon>Moraxellales</taxon>
        <taxon>Moraxellaceae</taxon>
        <taxon>Aquirhabdus</taxon>
    </lineage>
</organism>
<evidence type="ECO:0000256" key="12">
    <source>
        <dbReference type="PIRSR" id="PIRSR005461-1"/>
    </source>
</evidence>
<dbReference type="EC" id="2.1.1.166" evidence="6 11"/>
<dbReference type="InterPro" id="IPR015507">
    <property type="entry name" value="rRNA-MeTfrase_E"/>
</dbReference>
<dbReference type="InterPro" id="IPR002877">
    <property type="entry name" value="RNA_MeTrfase_FtsJ_dom"/>
</dbReference>
<dbReference type="OrthoDB" id="9790080at2"/>
<keyword evidence="15" id="KW-1185">Reference proteome</keyword>
<gene>
    <name evidence="11" type="primary">rlmE</name>
    <name evidence="11" type="synonym">ftsJ</name>
    <name evidence="11" type="synonym">rrmJ</name>
    <name evidence="14" type="ORF">HYN46_15970</name>
</gene>
<dbReference type="Proteomes" id="UP000253940">
    <property type="component" value="Chromosome"/>
</dbReference>
<dbReference type="PANTHER" id="PTHR10920:SF18">
    <property type="entry name" value="RRNA METHYLTRANSFERASE 2, MITOCHONDRIAL"/>
    <property type="match status" value="1"/>
</dbReference>
<dbReference type="EMBL" id="CP031222">
    <property type="protein sequence ID" value="AXI04205.1"/>
    <property type="molecule type" value="Genomic_DNA"/>
</dbReference>
<dbReference type="InterPro" id="IPR050082">
    <property type="entry name" value="RNA_methyltr_RlmE"/>
</dbReference>
<comment type="similarity">
    <text evidence="11">Belongs to the class I-like SAM-binding methyltransferase superfamily. RNA methyltransferase RlmE family.</text>
</comment>
<dbReference type="Gene3D" id="3.40.50.150">
    <property type="entry name" value="Vaccinia Virus protein VP39"/>
    <property type="match status" value="1"/>
</dbReference>
<sequence>MATRITNNKLSKSSKAWMREHLDDFYVKQAHKDGYRSRAAYKLLEVNEKYKLIKPGMTVVDLGSAPGSWSQIAAKLTGERGMVVASDILEMDHLGGVTFLQGDFREESVFNKLLEILDGRRVDIVISDMAPNTSGNSAVDQPRMMYLCELALDFASKVLDEKGQFLVKVFQGEGFDEYRKAIFKEFTVIKAVKPKASRPRSPEVYLLAQGRKVSAIKSNDAESDVMDTED</sequence>
<evidence type="ECO:0000256" key="4">
    <source>
        <dbReference type="ARBA" id="ARBA00022691"/>
    </source>
</evidence>
<evidence type="ECO:0000256" key="9">
    <source>
        <dbReference type="ARBA" id="ARBA00042745"/>
    </source>
</evidence>
<dbReference type="PIRSF" id="PIRSF005461">
    <property type="entry name" value="23S_rRNA_mtase"/>
    <property type="match status" value="1"/>
</dbReference>
<keyword evidence="4 11" id="KW-0949">S-adenosyl-L-methionine</keyword>
<dbReference type="GO" id="GO:0008650">
    <property type="term" value="F:rRNA (uridine-2'-O-)-methyltransferase activity"/>
    <property type="evidence" value="ECO:0007669"/>
    <property type="project" value="UniProtKB-UniRule"/>
</dbReference>
<feature type="domain" description="Ribosomal RNA methyltransferase FtsJ" evidence="13">
    <location>
        <begin position="35"/>
        <end position="211"/>
    </location>
</feature>
<dbReference type="SUPFAM" id="SSF53335">
    <property type="entry name" value="S-adenosyl-L-methionine-dependent methyltransferases"/>
    <property type="match status" value="1"/>
</dbReference>
<evidence type="ECO:0000256" key="10">
    <source>
        <dbReference type="ARBA" id="ARBA00048970"/>
    </source>
</evidence>
<keyword evidence="11" id="KW-0963">Cytoplasm</keyword>
<evidence type="ECO:0000256" key="5">
    <source>
        <dbReference type="ARBA" id="ARBA00037569"/>
    </source>
</evidence>
<accession>A0A345PA96</accession>
<comment type="catalytic activity">
    <reaction evidence="10 11">
        <text>uridine(2552) in 23S rRNA + S-adenosyl-L-methionine = 2'-O-methyluridine(2552) in 23S rRNA + S-adenosyl-L-homocysteine + H(+)</text>
        <dbReference type="Rhea" id="RHEA:42720"/>
        <dbReference type="Rhea" id="RHEA-COMP:10202"/>
        <dbReference type="Rhea" id="RHEA-COMP:10203"/>
        <dbReference type="ChEBI" id="CHEBI:15378"/>
        <dbReference type="ChEBI" id="CHEBI:57856"/>
        <dbReference type="ChEBI" id="CHEBI:59789"/>
        <dbReference type="ChEBI" id="CHEBI:65315"/>
        <dbReference type="ChEBI" id="CHEBI:74478"/>
        <dbReference type="EC" id="2.1.1.166"/>
    </reaction>
</comment>
<comment type="function">
    <text evidence="5 11">Specifically methylates the uridine in position 2552 of 23S rRNA at the 2'-O position of the ribose in the fully assembled 50S ribosomal subunit.</text>
</comment>
<evidence type="ECO:0000256" key="1">
    <source>
        <dbReference type="ARBA" id="ARBA00022552"/>
    </source>
</evidence>